<dbReference type="SMART" id="SM00347">
    <property type="entry name" value="HTH_MARR"/>
    <property type="match status" value="1"/>
</dbReference>
<keyword evidence="3" id="KW-1185">Reference proteome</keyword>
<organism evidence="2 3">
    <name type="scientific">Chroogloeocystis siderophila 5.2 s.c.1</name>
    <dbReference type="NCBI Taxonomy" id="247279"/>
    <lineage>
        <taxon>Bacteria</taxon>
        <taxon>Bacillati</taxon>
        <taxon>Cyanobacteriota</taxon>
        <taxon>Cyanophyceae</taxon>
        <taxon>Oscillatoriophycideae</taxon>
        <taxon>Chroococcales</taxon>
        <taxon>Chroococcaceae</taxon>
        <taxon>Chroogloeocystis</taxon>
    </lineage>
</organism>
<accession>A0A1U7HYP0</accession>
<dbReference type="RefSeq" id="WP_073547881.1">
    <property type="nucleotide sequence ID" value="NZ_CAWMVK010000012.1"/>
</dbReference>
<dbReference type="STRING" id="247279.NIES1031_02110"/>
<dbReference type="OrthoDB" id="165131at2"/>
<dbReference type="Pfam" id="PF01047">
    <property type="entry name" value="MarR"/>
    <property type="match status" value="1"/>
</dbReference>
<dbReference type="InterPro" id="IPR036390">
    <property type="entry name" value="WH_DNA-bd_sf"/>
</dbReference>
<sequence>MQDQLIKTVVSDCTCFNLRKASRVITQLFDQVLQPSGILANQFTLLAALSVTESVSITRLAQELVMDRTTLTRNLKPLEREGLIHIEPGQDQRVRVVSLTQKGQAALAKALPLWQQAQAQVIEELGQDRWQTLLSHLSDTVSLLRES</sequence>
<evidence type="ECO:0000313" key="3">
    <source>
        <dbReference type="Proteomes" id="UP000185984"/>
    </source>
</evidence>
<dbReference type="PANTHER" id="PTHR33164:SF105">
    <property type="entry name" value="TRANSCRIPTIONAL REPRESSOR PROTEIN-RELATED"/>
    <property type="match status" value="1"/>
</dbReference>
<proteinExistence type="predicted"/>
<dbReference type="InterPro" id="IPR000835">
    <property type="entry name" value="HTH_MarR-typ"/>
</dbReference>
<name>A0A1U7HYP0_9CHRO</name>
<dbReference type="EMBL" id="MRCC01000002">
    <property type="protein sequence ID" value="OKH28724.1"/>
    <property type="molecule type" value="Genomic_DNA"/>
</dbReference>
<dbReference type="Proteomes" id="UP000185984">
    <property type="component" value="Unassembled WGS sequence"/>
</dbReference>
<dbReference type="Gene3D" id="1.10.10.10">
    <property type="entry name" value="Winged helix-like DNA-binding domain superfamily/Winged helix DNA-binding domain"/>
    <property type="match status" value="1"/>
</dbReference>
<dbReference type="InterPro" id="IPR039422">
    <property type="entry name" value="MarR/SlyA-like"/>
</dbReference>
<dbReference type="AlphaFoldDB" id="A0A1U7HYP0"/>
<comment type="caution">
    <text evidence="2">The sequence shown here is derived from an EMBL/GenBank/DDBJ whole genome shotgun (WGS) entry which is preliminary data.</text>
</comment>
<evidence type="ECO:0000259" key="1">
    <source>
        <dbReference type="PROSITE" id="PS50995"/>
    </source>
</evidence>
<dbReference type="PANTHER" id="PTHR33164">
    <property type="entry name" value="TRANSCRIPTIONAL REGULATOR, MARR FAMILY"/>
    <property type="match status" value="1"/>
</dbReference>
<gene>
    <name evidence="2" type="ORF">NIES1031_02110</name>
</gene>
<dbReference type="SUPFAM" id="SSF46785">
    <property type="entry name" value="Winged helix' DNA-binding domain"/>
    <property type="match status" value="1"/>
</dbReference>
<feature type="domain" description="HTH marR-type" evidence="1">
    <location>
        <begin position="11"/>
        <end position="142"/>
    </location>
</feature>
<dbReference type="GO" id="GO:0003700">
    <property type="term" value="F:DNA-binding transcription factor activity"/>
    <property type="evidence" value="ECO:0007669"/>
    <property type="project" value="InterPro"/>
</dbReference>
<evidence type="ECO:0000313" key="2">
    <source>
        <dbReference type="EMBL" id="OKH28724.1"/>
    </source>
</evidence>
<dbReference type="PROSITE" id="PS50995">
    <property type="entry name" value="HTH_MARR_2"/>
    <property type="match status" value="1"/>
</dbReference>
<protein>
    <submittedName>
        <fullName evidence="2">MarR family transcriptional regulator</fullName>
    </submittedName>
</protein>
<dbReference type="InterPro" id="IPR036388">
    <property type="entry name" value="WH-like_DNA-bd_sf"/>
</dbReference>
<dbReference type="GO" id="GO:0006950">
    <property type="term" value="P:response to stress"/>
    <property type="evidence" value="ECO:0007669"/>
    <property type="project" value="TreeGrafter"/>
</dbReference>
<reference evidence="2 3" key="1">
    <citation type="submission" date="2016-11" db="EMBL/GenBank/DDBJ databases">
        <title>Draft Genome Sequences of Nine Cyanobacterial Strains from Diverse Habitats.</title>
        <authorList>
            <person name="Zhu T."/>
            <person name="Hou S."/>
            <person name="Lu X."/>
            <person name="Hess W.R."/>
        </authorList>
    </citation>
    <scope>NUCLEOTIDE SEQUENCE [LARGE SCALE GENOMIC DNA]</scope>
    <source>
        <strain evidence="2 3">5.2 s.c.1</strain>
    </source>
</reference>